<dbReference type="AlphaFoldDB" id="A0A8J7IWG8"/>
<dbReference type="GO" id="GO:0090313">
    <property type="term" value="P:regulation of protein targeting to membrane"/>
    <property type="evidence" value="ECO:0007669"/>
    <property type="project" value="TreeGrafter"/>
</dbReference>
<organism evidence="4 5">
    <name type="scientific">Halocynthiibacter styelae</name>
    <dbReference type="NCBI Taxonomy" id="2761955"/>
    <lineage>
        <taxon>Bacteria</taxon>
        <taxon>Pseudomonadati</taxon>
        <taxon>Pseudomonadota</taxon>
        <taxon>Alphaproteobacteria</taxon>
        <taxon>Rhodobacterales</taxon>
        <taxon>Paracoccaceae</taxon>
        <taxon>Halocynthiibacter</taxon>
    </lineage>
</organism>
<sequence>MRWIVRFFVFLVAVIGIAIVGLLMIPGERIAKIAKEQFEAATGRPIEISSDVSTTIWPVLGVRTGRVEIANAPWSDNGPMLAADELLVGVNALSLLSGNIDIRRIEAVAPEVLLEVRSDGTPNWAFEGVTAAEGTSTGGDSSGGAIPAFTVGKGIVSDGSVRWLDHQTGTDVALNDVNMELRLPDFNGEGSVQLDLTMNGVKQVLDAKIAEFGPFLNGAVTTLSANLSVGGSTAGFTGRGGWLPLSLEGQVNADFGDMASVYRTAGQTPASVPRGFGQTITANGNLTVTEQQTIHLRGATLTLDQNSLTGDIDVALAGDRPDVTANLTANALDFSSLAASSNGAAPANGASGGTGWSRDVIDASFLSTANASVNFNAESIDLGTLKLGPTRTSAELSNSRIEFTINQIAAYQGAVSGNFVMNNRSGLSMGGNLNFSQIALQPALSDLAGYERLIGNADFQMSFLAVGNNMHDIMNGLSGSGRFAIGQGELRGLDLAGMLRNLDLSFEGEGKKTIFNEAGASFTIDGGVLHNNDLALVADRIRADGAGQIGLGAQTLDYRVTPAAFLSGDESQGITVPVIIEGTWADPKFRPDLQALIDQNLAEEKAALEARLAEERAAAEARLQQEREDLEARAAEKLEEELGVTQEEGEDLQDTLRRGLENEARDALRGLLGGN</sequence>
<dbReference type="InterPro" id="IPR007844">
    <property type="entry name" value="AsmA"/>
</dbReference>
<evidence type="ECO:0000313" key="4">
    <source>
        <dbReference type="EMBL" id="MBI1493105.1"/>
    </source>
</evidence>
<feature type="domain" description="AsmA" evidence="3">
    <location>
        <begin position="290"/>
        <end position="534"/>
    </location>
</feature>
<keyword evidence="2" id="KW-1133">Transmembrane helix</keyword>
<keyword evidence="2" id="KW-0812">Transmembrane</keyword>
<evidence type="ECO:0000256" key="2">
    <source>
        <dbReference type="SAM" id="Phobius"/>
    </source>
</evidence>
<dbReference type="Pfam" id="PF05170">
    <property type="entry name" value="AsmA"/>
    <property type="match status" value="2"/>
</dbReference>
<gene>
    <name evidence="4" type="ORF">H1D41_05585</name>
</gene>
<dbReference type="PANTHER" id="PTHR30441:SF4">
    <property type="entry name" value="PROTEIN ASMA"/>
    <property type="match status" value="1"/>
</dbReference>
<dbReference type="InterPro" id="IPR052894">
    <property type="entry name" value="AsmA-related"/>
</dbReference>
<feature type="transmembrane region" description="Helical" evidence="2">
    <location>
        <begin position="7"/>
        <end position="25"/>
    </location>
</feature>
<protein>
    <submittedName>
        <fullName evidence="4">AsmA family protein</fullName>
    </submittedName>
</protein>
<dbReference type="Proteomes" id="UP000640583">
    <property type="component" value="Unassembled WGS sequence"/>
</dbReference>
<dbReference type="GO" id="GO:0005886">
    <property type="term" value="C:plasma membrane"/>
    <property type="evidence" value="ECO:0007669"/>
    <property type="project" value="TreeGrafter"/>
</dbReference>
<feature type="domain" description="AsmA" evidence="3">
    <location>
        <begin position="7"/>
        <end position="225"/>
    </location>
</feature>
<dbReference type="RefSeq" id="WP_228847959.1">
    <property type="nucleotide sequence ID" value="NZ_JADCKQ010000003.1"/>
</dbReference>
<reference evidence="4" key="1">
    <citation type="submission" date="2020-10" db="EMBL/GenBank/DDBJ databases">
        <title>Paenihalocynthiibacter styelae gen. nov., sp. nov., isolated from stalked sea squirt Styela clava.</title>
        <authorList>
            <person name="Kim Y.-O."/>
            <person name="Yoon J.-H."/>
        </authorList>
    </citation>
    <scope>NUCLEOTIDE SEQUENCE</scope>
    <source>
        <strain evidence="4">MYP1-1</strain>
    </source>
</reference>
<dbReference type="EMBL" id="JADCKQ010000003">
    <property type="protein sequence ID" value="MBI1493105.1"/>
    <property type="molecule type" value="Genomic_DNA"/>
</dbReference>
<keyword evidence="2" id="KW-0472">Membrane</keyword>
<dbReference type="PANTHER" id="PTHR30441">
    <property type="entry name" value="DUF748 DOMAIN-CONTAINING PROTEIN"/>
    <property type="match status" value="1"/>
</dbReference>
<evidence type="ECO:0000256" key="1">
    <source>
        <dbReference type="SAM" id="MobiDB-lite"/>
    </source>
</evidence>
<feature type="compositionally biased region" description="Acidic residues" evidence="1">
    <location>
        <begin position="638"/>
        <end position="653"/>
    </location>
</feature>
<feature type="region of interest" description="Disordered" evidence="1">
    <location>
        <begin position="632"/>
        <end position="659"/>
    </location>
</feature>
<evidence type="ECO:0000313" key="5">
    <source>
        <dbReference type="Proteomes" id="UP000640583"/>
    </source>
</evidence>
<proteinExistence type="predicted"/>
<accession>A0A8J7IWG8</accession>
<keyword evidence="5" id="KW-1185">Reference proteome</keyword>
<comment type="caution">
    <text evidence="4">The sequence shown here is derived from an EMBL/GenBank/DDBJ whole genome shotgun (WGS) entry which is preliminary data.</text>
</comment>
<evidence type="ECO:0000259" key="3">
    <source>
        <dbReference type="Pfam" id="PF05170"/>
    </source>
</evidence>
<name>A0A8J7IWG8_9RHOB</name>